<evidence type="ECO:0000256" key="4">
    <source>
        <dbReference type="ARBA" id="ARBA00022496"/>
    </source>
</evidence>
<evidence type="ECO:0000256" key="11">
    <source>
        <dbReference type="ARBA" id="ARBA00023136"/>
    </source>
</evidence>
<evidence type="ECO:0000256" key="9">
    <source>
        <dbReference type="ARBA" id="ARBA00023065"/>
    </source>
</evidence>
<feature type="binding site" evidence="13">
    <location>
        <begin position="10"/>
        <end position="17"/>
    </location>
    <ligand>
        <name>GTP</name>
        <dbReference type="ChEBI" id="CHEBI:37565"/>
        <label>1</label>
    </ligand>
</feature>
<gene>
    <name evidence="17" type="ORF">SAMN05216290_0431</name>
</gene>
<evidence type="ECO:0000256" key="7">
    <source>
        <dbReference type="ARBA" id="ARBA00022989"/>
    </source>
</evidence>
<feature type="transmembrane region" description="Helical" evidence="15">
    <location>
        <begin position="412"/>
        <end position="439"/>
    </location>
</feature>
<feature type="transmembrane region" description="Helical" evidence="15">
    <location>
        <begin position="334"/>
        <end position="357"/>
    </location>
</feature>
<dbReference type="GO" id="GO:0046872">
    <property type="term" value="F:metal ion binding"/>
    <property type="evidence" value="ECO:0007669"/>
    <property type="project" value="UniProtKB-KW"/>
</dbReference>
<dbReference type="OrthoDB" id="9809127at2"/>
<dbReference type="InterPro" id="IPR011640">
    <property type="entry name" value="Fe2_transport_prot_B_C"/>
</dbReference>
<feature type="transmembrane region" description="Helical" evidence="15">
    <location>
        <begin position="451"/>
        <end position="476"/>
    </location>
</feature>
<dbReference type="InterPro" id="IPR050860">
    <property type="entry name" value="FeoB_GTPase"/>
</dbReference>
<dbReference type="GO" id="GO:0005886">
    <property type="term" value="C:plasma membrane"/>
    <property type="evidence" value="ECO:0007669"/>
    <property type="project" value="UniProtKB-SubCell"/>
</dbReference>
<feature type="binding site" evidence="14">
    <location>
        <position position="25"/>
    </location>
    <ligand>
        <name>Mg(2+)</name>
        <dbReference type="ChEBI" id="CHEBI:18420"/>
        <label>2</label>
    </ligand>
</feature>
<dbReference type="PANTHER" id="PTHR43185">
    <property type="entry name" value="FERROUS IRON TRANSPORT PROTEIN B"/>
    <property type="match status" value="1"/>
</dbReference>
<feature type="transmembrane region" description="Helical" evidence="15">
    <location>
        <begin position="378"/>
        <end position="400"/>
    </location>
</feature>
<accession>A0A1I0MIJ4</accession>
<feature type="binding site" evidence="14">
    <location>
        <position position="24"/>
    </location>
    <ligand>
        <name>Mg(2+)</name>
        <dbReference type="ChEBI" id="CHEBI:18420"/>
        <label>2</label>
    </ligand>
</feature>
<proteinExistence type="inferred from homology"/>
<protein>
    <recommendedName>
        <fullName evidence="12 15">Ferrous iron transport protein B</fullName>
    </recommendedName>
</protein>
<dbReference type="EMBL" id="FOIR01000001">
    <property type="protein sequence ID" value="SEV88143.1"/>
    <property type="molecule type" value="Genomic_DNA"/>
</dbReference>
<dbReference type="SUPFAM" id="SSF52540">
    <property type="entry name" value="P-loop containing nucleoside triphosphate hydrolases"/>
    <property type="match status" value="1"/>
</dbReference>
<keyword evidence="5 15" id="KW-0812">Transmembrane</keyword>
<evidence type="ECO:0000256" key="5">
    <source>
        <dbReference type="ARBA" id="ARBA00022692"/>
    </source>
</evidence>
<dbReference type="Pfam" id="PF07670">
    <property type="entry name" value="Gate"/>
    <property type="match status" value="2"/>
</dbReference>
<keyword evidence="7 15" id="KW-1133">Transmembrane helix</keyword>
<keyword evidence="2 15" id="KW-0813">Transport</keyword>
<feature type="transmembrane region" description="Helical" evidence="15">
    <location>
        <begin position="278"/>
        <end position="298"/>
    </location>
</feature>
<feature type="binding site" evidence="13">
    <location>
        <begin position="121"/>
        <end position="124"/>
    </location>
    <ligand>
        <name>GTP</name>
        <dbReference type="ChEBI" id="CHEBI:37565"/>
        <label>1</label>
    </ligand>
</feature>
<feature type="transmembrane region" description="Helical" evidence="15">
    <location>
        <begin position="645"/>
        <end position="666"/>
    </location>
</feature>
<keyword evidence="6 13" id="KW-0547">Nucleotide-binding</keyword>
<dbReference type="GO" id="GO:0005525">
    <property type="term" value="F:GTP binding"/>
    <property type="evidence" value="ECO:0007669"/>
    <property type="project" value="UniProtKB-KW"/>
</dbReference>
<dbReference type="STRING" id="1267423.SAMN05216290_0431"/>
<comment type="function">
    <text evidence="15">Probable transporter of a GTP-driven Fe(2+) uptake system.</text>
</comment>
<dbReference type="Pfam" id="PF02421">
    <property type="entry name" value="FeoB_N"/>
    <property type="match status" value="1"/>
</dbReference>
<feature type="transmembrane region" description="Helical" evidence="15">
    <location>
        <begin position="514"/>
        <end position="533"/>
    </location>
</feature>
<dbReference type="Proteomes" id="UP000199437">
    <property type="component" value="Unassembled WGS sequence"/>
</dbReference>
<keyword evidence="4 15" id="KW-0410">Iron transport</keyword>
<evidence type="ECO:0000256" key="10">
    <source>
        <dbReference type="ARBA" id="ARBA00023134"/>
    </source>
</evidence>
<evidence type="ECO:0000256" key="14">
    <source>
        <dbReference type="PIRSR" id="PIRSR603373-2"/>
    </source>
</evidence>
<evidence type="ECO:0000313" key="17">
    <source>
        <dbReference type="EMBL" id="SEV88143.1"/>
    </source>
</evidence>
<evidence type="ECO:0000256" key="3">
    <source>
        <dbReference type="ARBA" id="ARBA00022475"/>
    </source>
</evidence>
<keyword evidence="14" id="KW-0460">Magnesium</keyword>
<feature type="domain" description="FeoB-type G" evidence="16">
    <location>
        <begin position="3"/>
        <end position="170"/>
    </location>
</feature>
<evidence type="ECO:0000313" key="18">
    <source>
        <dbReference type="Proteomes" id="UP000199437"/>
    </source>
</evidence>
<evidence type="ECO:0000256" key="13">
    <source>
        <dbReference type="PIRSR" id="PIRSR603373-1"/>
    </source>
</evidence>
<keyword evidence="14" id="KW-0479">Metal-binding</keyword>
<evidence type="ECO:0000256" key="2">
    <source>
        <dbReference type="ARBA" id="ARBA00022448"/>
    </source>
</evidence>
<dbReference type="PANTHER" id="PTHR43185:SF1">
    <property type="entry name" value="FE(2+) TRANSPORTER FEOB"/>
    <property type="match status" value="1"/>
</dbReference>
<keyword evidence="18" id="KW-1185">Reference proteome</keyword>
<feature type="binding site" evidence="13">
    <location>
        <begin position="35"/>
        <end position="39"/>
    </location>
    <ligand>
        <name>GTP</name>
        <dbReference type="ChEBI" id="CHEBI:37565"/>
        <label>2</label>
    </ligand>
</feature>
<dbReference type="InterPro" id="IPR003373">
    <property type="entry name" value="Fe2_transport_prot-B"/>
</dbReference>
<dbReference type="Gene3D" id="3.40.50.300">
    <property type="entry name" value="P-loop containing nucleotide triphosphate hydrolases"/>
    <property type="match status" value="1"/>
</dbReference>
<dbReference type="PRINTS" id="PR00326">
    <property type="entry name" value="GTP1OBG"/>
</dbReference>
<dbReference type="InterPro" id="IPR030389">
    <property type="entry name" value="G_FEOB_dom"/>
</dbReference>
<evidence type="ECO:0000256" key="12">
    <source>
        <dbReference type="NCBIfam" id="TIGR00437"/>
    </source>
</evidence>
<keyword evidence="8 15" id="KW-0408">Iron</keyword>
<feature type="transmembrane region" description="Helical" evidence="15">
    <location>
        <begin position="678"/>
        <end position="699"/>
    </location>
</feature>
<name>A0A1I0MIJ4_9BACT</name>
<sequence length="700" mass="78217">MPDLTVALIGNPNSGKTTLFNLLTGLNQKTGNFPGVTVDKKTGTLKLPDGKRAELVDLPGTYSIYPKTLDEQIVQEVLLDEKHPQHPDVIVVVADASNLKRNLLLFTQIRDLNIPCLLVLNMIDVAEKRKLKIDLRSLSIDLGVKIIPTNSRSGDGISLLKQALTETIRVPKMPFYNVRELADQTIDDIRREFSLDNDYRAYQLAQQNLKLTYLGEEEHNKIEAIKNENGFYDVPTQSKETLERYALISDIIDRNLSEEDPSKRAINAKIDRVTTHPIFGYAIFLGLLLLIFQAIFAWSEAPMTLIEDSIAGFGDWVKGVLPEGIINDLLTDGIIAGLAGVLVFIPQIAILFGFIAIMEESGYMSRAVFLMDKLMRKFGLNGKSVVPLISGMACAIPAIMATRNIDGWKDRLITIFVTPFMSCSARLPVYTILIGLVVPNEPIWGFFNLQGLVLMGLYLLGFLAAILSAWVMGFIVKAKHRGYFVMELPSYKVPKWKNVGLTIYEKTGTFVLEAGKVIIAISIILWVMASYGFGDKFENAEENVKTQLGANYTEEEYDVALSAYKLEHSMAGSFGKFIEPTIEPLGYDWKIGIALITSFAAREVFVGTMSTIYSIGAEDDDEVTIRERLRQEINPKTGEPMYNKAVGFSLMVFYAFAMQCMSTLAIVYRETKGWKWPIIQTVYMSAVAYISAFIAYNIFS</sequence>
<keyword evidence="3" id="KW-1003">Cell membrane</keyword>
<evidence type="ECO:0000256" key="15">
    <source>
        <dbReference type="RuleBase" id="RU362098"/>
    </source>
</evidence>
<dbReference type="AlphaFoldDB" id="A0A1I0MIJ4"/>
<evidence type="ECO:0000256" key="6">
    <source>
        <dbReference type="ARBA" id="ARBA00022741"/>
    </source>
</evidence>
<dbReference type="InterPro" id="IPR006073">
    <property type="entry name" value="GTP-bd"/>
</dbReference>
<dbReference type="InterPro" id="IPR011642">
    <property type="entry name" value="Gate_dom"/>
</dbReference>
<feature type="binding site" evidence="14">
    <location>
        <position position="21"/>
    </location>
    <ligand>
        <name>Mg(2+)</name>
        <dbReference type="ChEBI" id="CHEBI:18420"/>
        <label>2</label>
    </ligand>
</feature>
<dbReference type="NCBIfam" id="TIGR00437">
    <property type="entry name" value="feoB"/>
    <property type="match status" value="1"/>
</dbReference>
<dbReference type="RefSeq" id="WP_090256747.1">
    <property type="nucleotide sequence ID" value="NZ_FOIR01000001.1"/>
</dbReference>
<dbReference type="PROSITE" id="PS51711">
    <property type="entry name" value="G_FEOB"/>
    <property type="match status" value="1"/>
</dbReference>
<keyword evidence="11 15" id="KW-0472">Membrane</keyword>
<dbReference type="InterPro" id="IPR027417">
    <property type="entry name" value="P-loop_NTPase"/>
</dbReference>
<evidence type="ECO:0000256" key="8">
    <source>
        <dbReference type="ARBA" id="ARBA00023004"/>
    </source>
</evidence>
<comment type="similarity">
    <text evidence="15">Belongs to the TRAFAC class TrmE-Era-EngA-EngB-Septin-like GTPase superfamily. FeoB GTPase (TC 9.A.8) family.</text>
</comment>
<comment type="subcellular location">
    <subcellularLocation>
        <location evidence="15">Cell inner membrane</location>
        <topology evidence="15">Multi-pass membrane protein</topology>
    </subcellularLocation>
    <subcellularLocation>
        <location evidence="1">Cell membrane</location>
        <topology evidence="1">Multi-pass membrane protein</topology>
    </subcellularLocation>
</comment>
<dbReference type="CDD" id="cd01879">
    <property type="entry name" value="FeoB"/>
    <property type="match status" value="1"/>
</dbReference>
<organism evidence="17 18">
    <name type="scientific">Roseivirga pacifica</name>
    <dbReference type="NCBI Taxonomy" id="1267423"/>
    <lineage>
        <taxon>Bacteria</taxon>
        <taxon>Pseudomonadati</taxon>
        <taxon>Bacteroidota</taxon>
        <taxon>Cytophagia</taxon>
        <taxon>Cytophagales</taxon>
        <taxon>Roseivirgaceae</taxon>
        <taxon>Roseivirga</taxon>
    </lineage>
</organism>
<dbReference type="GeneID" id="99985193"/>
<dbReference type="GO" id="GO:0015093">
    <property type="term" value="F:ferrous iron transmembrane transporter activity"/>
    <property type="evidence" value="ECO:0007669"/>
    <property type="project" value="UniProtKB-UniRule"/>
</dbReference>
<feature type="binding site" evidence="13">
    <location>
        <begin position="57"/>
        <end position="60"/>
    </location>
    <ligand>
        <name>GTP</name>
        <dbReference type="ChEBI" id="CHEBI:37565"/>
        <label>1</label>
    </ligand>
</feature>
<keyword evidence="9" id="KW-0406">Ion transport</keyword>
<keyword evidence="10 13" id="KW-0342">GTP-binding</keyword>
<evidence type="ECO:0000256" key="1">
    <source>
        <dbReference type="ARBA" id="ARBA00004651"/>
    </source>
</evidence>
<reference evidence="18" key="1">
    <citation type="submission" date="2016-10" db="EMBL/GenBank/DDBJ databases">
        <authorList>
            <person name="Varghese N."/>
            <person name="Submissions S."/>
        </authorList>
    </citation>
    <scope>NUCLEOTIDE SEQUENCE [LARGE SCALE GENOMIC DNA]</scope>
    <source>
        <strain evidence="18">CGMCC 1.12402</strain>
    </source>
</reference>
<dbReference type="Pfam" id="PF07664">
    <property type="entry name" value="FeoB_C"/>
    <property type="match status" value="1"/>
</dbReference>
<evidence type="ECO:0000259" key="16">
    <source>
        <dbReference type="PROSITE" id="PS51711"/>
    </source>
</evidence>